<dbReference type="PANTHER" id="PTHR33295:SF18">
    <property type="entry name" value="AAA+ ATPASE DOMAIN-CONTAINING PROTEIN"/>
    <property type="match status" value="1"/>
</dbReference>
<organism evidence="2 3">
    <name type="scientific">Sulfurisphaera tokodaii (strain DSM 16993 / JCM 10545 / NBRC 100140 / 7)</name>
    <name type="common">Sulfolobus tokodaii</name>
    <dbReference type="NCBI Taxonomy" id="273063"/>
    <lineage>
        <taxon>Archaea</taxon>
        <taxon>Thermoproteota</taxon>
        <taxon>Thermoprotei</taxon>
        <taxon>Sulfolobales</taxon>
        <taxon>Sulfolobaceae</taxon>
        <taxon>Sulfurisphaera</taxon>
    </lineage>
</organism>
<dbReference type="Proteomes" id="UP000001015">
    <property type="component" value="Chromosome"/>
</dbReference>
<keyword evidence="3" id="KW-1185">Reference proteome</keyword>
<name>Q972Z7_SULTO</name>
<evidence type="ECO:0000259" key="1">
    <source>
        <dbReference type="Pfam" id="PF13635"/>
    </source>
</evidence>
<reference evidence="3" key="1">
    <citation type="journal article" date="2001" name="DNA Res.">
        <title>Complete genome sequence of an aerobic thermoacidophilic Crenarchaeon, Sulfolobus tokodaii strain7.</title>
        <authorList>
            <person name="Kawarabayasi Y."/>
            <person name="Hino Y."/>
            <person name="Horikawa H."/>
            <person name="Jin-no K."/>
            <person name="Takahashi M."/>
            <person name="Sekine M."/>
            <person name="Baba S."/>
            <person name="Ankai A."/>
            <person name="Kosugi H."/>
            <person name="Hosoyama A."/>
            <person name="Fukui S."/>
            <person name="Nagai Y."/>
            <person name="Nishijima K."/>
            <person name="Otsuka R."/>
            <person name="Nakazawa H."/>
            <person name="Takamiya M."/>
            <person name="Kato Y."/>
            <person name="Yoshizawa T."/>
            <person name="Tanaka T."/>
            <person name="Kudoh Y."/>
            <person name="Yamazaki J."/>
            <person name="Kushida N."/>
            <person name="Oguchi A."/>
            <person name="Aoki K."/>
            <person name="Masuda S."/>
            <person name="Yanagii M."/>
            <person name="Nishimura M."/>
            <person name="Yamagishi A."/>
            <person name="Oshima T."/>
            <person name="Kikuchi H."/>
        </authorList>
    </citation>
    <scope>NUCLEOTIDE SEQUENCE [LARGE SCALE GENOMIC DNA]</scope>
    <source>
        <strain evidence="3">DSM 16993 / JCM 10545 / NBRC 100140 / 7</strain>
    </source>
</reference>
<dbReference type="KEGG" id="sto:STK_09940"/>
<dbReference type="EMBL" id="BA000023">
    <property type="protein sequence ID" value="BAB66016.1"/>
    <property type="molecule type" value="Genomic_DNA"/>
</dbReference>
<sequence length="108" mass="13127">MSKFLKIPVKIVERYSEYLEKSFLLFFLKNYSISPKVVENSPRKVYVIDNGFLKYFYTAPLGRTFESLIVQHLYRYAIRRFYELYYWSSEDSEIDVIIKMVKRFSLYG</sequence>
<proteinExistence type="predicted"/>
<evidence type="ECO:0000313" key="2">
    <source>
        <dbReference type="EMBL" id="BAB66016.1"/>
    </source>
</evidence>
<dbReference type="PANTHER" id="PTHR33295">
    <property type="entry name" value="ATPASE"/>
    <property type="match status" value="1"/>
</dbReference>
<protein>
    <recommendedName>
        <fullName evidence="1">DUF4143 domain-containing protein</fullName>
    </recommendedName>
</protein>
<dbReference type="eggNOG" id="arCOG03167">
    <property type="taxonomic scope" value="Archaea"/>
</dbReference>
<accession>Q972Z7</accession>
<dbReference type="PATRIC" id="fig|273063.9.peg.1116"/>
<dbReference type="InterPro" id="IPR025420">
    <property type="entry name" value="DUF4143"/>
</dbReference>
<dbReference type="STRING" id="273063.STK_09940"/>
<dbReference type="AlphaFoldDB" id="Q972Z7"/>
<evidence type="ECO:0000313" key="3">
    <source>
        <dbReference type="Proteomes" id="UP000001015"/>
    </source>
</evidence>
<feature type="domain" description="DUF4143" evidence="1">
    <location>
        <begin position="3"/>
        <end position="100"/>
    </location>
</feature>
<gene>
    <name evidence="2" type="primary">ST0994</name>
    <name evidence="2" type="ordered locus">STK_09940</name>
</gene>
<dbReference type="Pfam" id="PF13635">
    <property type="entry name" value="DUF4143"/>
    <property type="match status" value="1"/>
</dbReference>